<organism evidence="1">
    <name type="scientific">marine sediment metagenome</name>
    <dbReference type="NCBI Taxonomy" id="412755"/>
    <lineage>
        <taxon>unclassified sequences</taxon>
        <taxon>metagenomes</taxon>
        <taxon>ecological metagenomes</taxon>
    </lineage>
</organism>
<name>A0A0F9MV97_9ZZZZ</name>
<sequence length="59" mass="6733">MKTSTRKHIKSCERCERTLLVAGRFYNEHLMAPPCVMKGYMKAIGEMVEACAEVSCHKK</sequence>
<dbReference type="EMBL" id="LAZR01008160">
    <property type="protein sequence ID" value="KKM80565.1"/>
    <property type="molecule type" value="Genomic_DNA"/>
</dbReference>
<reference evidence="1" key="1">
    <citation type="journal article" date="2015" name="Nature">
        <title>Complex archaea that bridge the gap between prokaryotes and eukaryotes.</title>
        <authorList>
            <person name="Spang A."/>
            <person name="Saw J.H."/>
            <person name="Jorgensen S.L."/>
            <person name="Zaremba-Niedzwiedzka K."/>
            <person name="Martijn J."/>
            <person name="Lind A.E."/>
            <person name="van Eijk R."/>
            <person name="Schleper C."/>
            <person name="Guy L."/>
            <person name="Ettema T.J."/>
        </authorList>
    </citation>
    <scope>NUCLEOTIDE SEQUENCE</scope>
</reference>
<protein>
    <submittedName>
        <fullName evidence="1">Uncharacterized protein</fullName>
    </submittedName>
</protein>
<dbReference type="AlphaFoldDB" id="A0A0F9MV97"/>
<comment type="caution">
    <text evidence="1">The sequence shown here is derived from an EMBL/GenBank/DDBJ whole genome shotgun (WGS) entry which is preliminary data.</text>
</comment>
<accession>A0A0F9MV97</accession>
<gene>
    <name evidence="1" type="ORF">LCGC14_1338720</name>
</gene>
<evidence type="ECO:0000313" key="1">
    <source>
        <dbReference type="EMBL" id="KKM80565.1"/>
    </source>
</evidence>
<proteinExistence type="predicted"/>